<proteinExistence type="inferred from homology"/>
<dbReference type="AlphaFoldDB" id="X0W896"/>
<gene>
    <name evidence="10" type="ORF">S01H1_54888</name>
</gene>
<dbReference type="PANTHER" id="PTHR11795:SF445">
    <property type="entry name" value="AMINO ACID ABC TRANSPORTER PERMEASE PROTEIN"/>
    <property type="match status" value="1"/>
</dbReference>
<evidence type="ECO:0000313" key="10">
    <source>
        <dbReference type="EMBL" id="GAG20833.1"/>
    </source>
</evidence>
<dbReference type="EMBL" id="BARS01035641">
    <property type="protein sequence ID" value="GAG20833.1"/>
    <property type="molecule type" value="Genomic_DNA"/>
</dbReference>
<evidence type="ECO:0000256" key="6">
    <source>
        <dbReference type="ARBA" id="ARBA00022989"/>
    </source>
</evidence>
<evidence type="ECO:0000256" key="9">
    <source>
        <dbReference type="SAM" id="Phobius"/>
    </source>
</evidence>
<evidence type="ECO:0000256" key="3">
    <source>
        <dbReference type="ARBA" id="ARBA00022475"/>
    </source>
</evidence>
<dbReference type="InterPro" id="IPR001851">
    <property type="entry name" value="ABC_transp_permease"/>
</dbReference>
<evidence type="ECO:0000256" key="2">
    <source>
        <dbReference type="ARBA" id="ARBA00022448"/>
    </source>
</evidence>
<dbReference type="InterPro" id="IPR052157">
    <property type="entry name" value="BCAA_transport_permease"/>
</dbReference>
<name>X0W896_9ZZZZ</name>
<comment type="caution">
    <text evidence="10">The sequence shown here is derived from an EMBL/GenBank/DDBJ whole genome shotgun (WGS) entry which is preliminary data.</text>
</comment>
<dbReference type="PANTHER" id="PTHR11795">
    <property type="entry name" value="BRANCHED-CHAIN AMINO ACID TRANSPORT SYSTEM PERMEASE PROTEIN LIVH"/>
    <property type="match status" value="1"/>
</dbReference>
<comment type="similarity">
    <text evidence="8">Belongs to the binding-protein-dependent transport system permease family. LivHM subfamily.</text>
</comment>
<evidence type="ECO:0000256" key="8">
    <source>
        <dbReference type="ARBA" id="ARBA00037998"/>
    </source>
</evidence>
<evidence type="ECO:0008006" key="11">
    <source>
        <dbReference type="Google" id="ProtNLM"/>
    </source>
</evidence>
<evidence type="ECO:0000256" key="1">
    <source>
        <dbReference type="ARBA" id="ARBA00004651"/>
    </source>
</evidence>
<keyword evidence="6 9" id="KW-1133">Transmembrane helix</keyword>
<dbReference type="GO" id="GO:0006865">
    <property type="term" value="P:amino acid transport"/>
    <property type="evidence" value="ECO:0007669"/>
    <property type="project" value="UniProtKB-KW"/>
</dbReference>
<accession>X0W896</accession>
<feature type="transmembrane region" description="Helical" evidence="9">
    <location>
        <begin position="12"/>
        <end position="35"/>
    </location>
</feature>
<dbReference type="GO" id="GO:0005886">
    <property type="term" value="C:plasma membrane"/>
    <property type="evidence" value="ECO:0007669"/>
    <property type="project" value="UniProtKB-SubCell"/>
</dbReference>
<evidence type="ECO:0000256" key="4">
    <source>
        <dbReference type="ARBA" id="ARBA00022692"/>
    </source>
</evidence>
<protein>
    <recommendedName>
        <fullName evidence="11">Branched-chain amino acid ABC transporter permease</fullName>
    </recommendedName>
</protein>
<organism evidence="10">
    <name type="scientific">marine sediment metagenome</name>
    <dbReference type="NCBI Taxonomy" id="412755"/>
    <lineage>
        <taxon>unclassified sequences</taxon>
        <taxon>metagenomes</taxon>
        <taxon>ecological metagenomes</taxon>
    </lineage>
</organism>
<feature type="transmembrane region" description="Helical" evidence="9">
    <location>
        <begin position="65"/>
        <end position="84"/>
    </location>
</feature>
<keyword evidence="4 9" id="KW-0812">Transmembrane</keyword>
<dbReference type="Pfam" id="PF02653">
    <property type="entry name" value="BPD_transp_2"/>
    <property type="match status" value="1"/>
</dbReference>
<keyword evidence="3" id="KW-1003">Cell membrane</keyword>
<evidence type="ECO:0000256" key="5">
    <source>
        <dbReference type="ARBA" id="ARBA00022970"/>
    </source>
</evidence>
<sequence length="102" mass="11285">MEVIIQSLFDGALMGCIYALIALGLSLIFGVMNVVNFAHGNFVMLSMYFSFWAGSLWGIDAVLTPLITFPLLFVIGMLVYYGIIDRTLQEHYTIQIAVTVGL</sequence>
<keyword evidence="2" id="KW-0813">Transport</keyword>
<dbReference type="GO" id="GO:0022857">
    <property type="term" value="F:transmembrane transporter activity"/>
    <property type="evidence" value="ECO:0007669"/>
    <property type="project" value="InterPro"/>
</dbReference>
<keyword evidence="5" id="KW-0029">Amino-acid transport</keyword>
<keyword evidence="7 9" id="KW-0472">Membrane</keyword>
<feature type="non-terminal residue" evidence="10">
    <location>
        <position position="102"/>
    </location>
</feature>
<reference evidence="10" key="1">
    <citation type="journal article" date="2014" name="Front. Microbiol.">
        <title>High frequency of phylogenetically diverse reductive dehalogenase-homologous genes in deep subseafloor sedimentary metagenomes.</title>
        <authorList>
            <person name="Kawai M."/>
            <person name="Futagami T."/>
            <person name="Toyoda A."/>
            <person name="Takaki Y."/>
            <person name="Nishi S."/>
            <person name="Hori S."/>
            <person name="Arai W."/>
            <person name="Tsubouchi T."/>
            <person name="Morono Y."/>
            <person name="Uchiyama I."/>
            <person name="Ito T."/>
            <person name="Fujiyama A."/>
            <person name="Inagaki F."/>
            <person name="Takami H."/>
        </authorList>
    </citation>
    <scope>NUCLEOTIDE SEQUENCE</scope>
    <source>
        <strain evidence="10">Expedition CK06-06</strain>
    </source>
</reference>
<evidence type="ECO:0000256" key="7">
    <source>
        <dbReference type="ARBA" id="ARBA00023136"/>
    </source>
</evidence>
<comment type="subcellular location">
    <subcellularLocation>
        <location evidence="1">Cell membrane</location>
        <topology evidence="1">Multi-pass membrane protein</topology>
    </subcellularLocation>
</comment>